<reference evidence="2 3" key="1">
    <citation type="submission" date="2017-11" db="EMBL/GenBank/DDBJ databases">
        <title>Draft genome sequence of Rhizobiales bacterium SY3-13.</title>
        <authorList>
            <person name="Sun C."/>
        </authorList>
    </citation>
    <scope>NUCLEOTIDE SEQUENCE [LARGE SCALE GENOMIC DNA]</scope>
    <source>
        <strain evidence="2 3">SY3-13</strain>
    </source>
</reference>
<protein>
    <submittedName>
        <fullName evidence="2">Uncharacterized protein</fullName>
    </submittedName>
</protein>
<dbReference type="AlphaFoldDB" id="A0A2M9G480"/>
<accession>A0A2M9G480</accession>
<comment type="caution">
    <text evidence="2">The sequence shown here is derived from an EMBL/GenBank/DDBJ whole genome shotgun (WGS) entry which is preliminary data.</text>
</comment>
<evidence type="ECO:0000313" key="3">
    <source>
        <dbReference type="Proteomes" id="UP000229498"/>
    </source>
</evidence>
<keyword evidence="1" id="KW-0732">Signal</keyword>
<keyword evidence="3" id="KW-1185">Reference proteome</keyword>
<evidence type="ECO:0000256" key="1">
    <source>
        <dbReference type="SAM" id="SignalP"/>
    </source>
</evidence>
<organism evidence="2 3">
    <name type="scientific">Minwuia thermotolerans</name>
    <dbReference type="NCBI Taxonomy" id="2056226"/>
    <lineage>
        <taxon>Bacteria</taxon>
        <taxon>Pseudomonadati</taxon>
        <taxon>Pseudomonadota</taxon>
        <taxon>Alphaproteobacteria</taxon>
        <taxon>Minwuiales</taxon>
        <taxon>Minwuiaceae</taxon>
        <taxon>Minwuia</taxon>
    </lineage>
</organism>
<name>A0A2M9G480_9PROT</name>
<feature type="chain" id="PRO_5014670435" evidence="1">
    <location>
        <begin position="32"/>
        <end position="252"/>
    </location>
</feature>
<sequence length="252" mass="27429">MTAEPARRPFRLPALLAAGLVAAGLAAGAAAQEGERPPELEGAEIALYDRWYDPVCVGSVALFQEHEPIRPGDVKRVYEDALRSAAPNLPGIEFAPGCQPDMLLFFTDHPEFLLRHPDWRPFFERVWASASGGRSAEDFVTSWTETVESGQLVDQRRSIGLGPGDRPTRAETVFYISIDNPYAIEGVRPEAKIAIALASAFLHVEFAAQPPGDSLYATDTMKRNEAATAIARTGRLTGTDAALFDWLYAGGR</sequence>
<evidence type="ECO:0000313" key="2">
    <source>
        <dbReference type="EMBL" id="PJK30527.1"/>
    </source>
</evidence>
<dbReference type="RefSeq" id="WP_109792627.1">
    <property type="nucleotide sequence ID" value="NZ_PHIG01000025.1"/>
</dbReference>
<gene>
    <name evidence="2" type="ORF">CVT23_06175</name>
</gene>
<dbReference type="Proteomes" id="UP000229498">
    <property type="component" value="Unassembled WGS sequence"/>
</dbReference>
<feature type="signal peptide" evidence="1">
    <location>
        <begin position="1"/>
        <end position="31"/>
    </location>
</feature>
<dbReference type="EMBL" id="PHIG01000025">
    <property type="protein sequence ID" value="PJK30527.1"/>
    <property type="molecule type" value="Genomic_DNA"/>
</dbReference>
<proteinExistence type="predicted"/>